<dbReference type="GO" id="GO:0016757">
    <property type="term" value="F:glycosyltransferase activity"/>
    <property type="evidence" value="ECO:0007669"/>
    <property type="project" value="UniProtKB-KW"/>
</dbReference>
<dbReference type="InterPro" id="IPR001296">
    <property type="entry name" value="Glyco_trans_1"/>
</dbReference>
<evidence type="ECO:0000256" key="2">
    <source>
        <dbReference type="ARBA" id="ARBA00022676"/>
    </source>
</evidence>
<dbReference type="PANTHER" id="PTHR45947">
    <property type="entry name" value="SULFOQUINOVOSYL TRANSFERASE SQD2"/>
    <property type="match status" value="1"/>
</dbReference>
<keyword evidence="2" id="KW-0328">Glycosyltransferase</keyword>
<organism evidence="6 7">
    <name type="scientific">Agromyces bracchium</name>
    <dbReference type="NCBI Taxonomy" id="88376"/>
    <lineage>
        <taxon>Bacteria</taxon>
        <taxon>Bacillati</taxon>
        <taxon>Actinomycetota</taxon>
        <taxon>Actinomycetes</taxon>
        <taxon>Micrococcales</taxon>
        <taxon>Microbacteriaceae</taxon>
        <taxon>Agromyces</taxon>
    </lineage>
</organism>
<evidence type="ECO:0000313" key="7">
    <source>
        <dbReference type="Proteomes" id="UP000433071"/>
    </source>
</evidence>
<evidence type="ECO:0000256" key="3">
    <source>
        <dbReference type="ARBA" id="ARBA00022679"/>
    </source>
</evidence>
<feature type="domain" description="Glycosyl transferase family 1" evidence="4">
    <location>
        <begin position="138"/>
        <end position="282"/>
    </location>
</feature>
<proteinExistence type="predicted"/>
<dbReference type="EMBL" id="WMLB01000001">
    <property type="protein sequence ID" value="MTH66759.1"/>
    <property type="molecule type" value="Genomic_DNA"/>
</dbReference>
<accession>A0A6I3LZC9</accession>
<dbReference type="PANTHER" id="PTHR45947:SF3">
    <property type="entry name" value="SULFOQUINOVOSYL TRANSFERASE SQD2"/>
    <property type="match status" value="1"/>
</dbReference>
<protein>
    <recommendedName>
        <fullName evidence="1">D-inositol 3-phosphate glycosyltransferase</fullName>
    </recommendedName>
</protein>
<evidence type="ECO:0000259" key="5">
    <source>
        <dbReference type="Pfam" id="PF13439"/>
    </source>
</evidence>
<dbReference type="Pfam" id="PF00534">
    <property type="entry name" value="Glycos_transf_1"/>
    <property type="match status" value="1"/>
</dbReference>
<dbReference type="InterPro" id="IPR050194">
    <property type="entry name" value="Glycosyltransferase_grp1"/>
</dbReference>
<evidence type="ECO:0000313" key="6">
    <source>
        <dbReference type="EMBL" id="MTH66759.1"/>
    </source>
</evidence>
<sequence>MAVHTSHRVGVPWEVRPTIRQAFDEFAPDVVHVQGTFAICSAAIREAKRRGVALVATNHLMPENLLPFVPAPDWLKRIVKWWMWKDMDKKFADADILTTPTSRSAEEMAKNGIQTPIRVISNGIDLQQFSGHGSHGASDVPTVLFVGRLAKEKHVDQIIRAIAQAVHSANLRLEIVGGGEQLPMLMALCDDLNVSNRVRFLGRVTDEELRDAYLRCTMFCMPGTADLQSLATLEALSASKPVLVANALALPHLVRDGVNGYLFEPGSVSQLADRMVRIATSTRTQLDAMARASRAIAERHSIEKSIDTVESLYREAIGGQSGRRSGGTSREADELREIEAALPALIWFRQGEPA</sequence>
<gene>
    <name evidence="6" type="ORF">GJ743_00010</name>
</gene>
<feature type="domain" description="Glycosyltransferase subfamily 4-like N-terminal" evidence="5">
    <location>
        <begin position="8"/>
        <end position="127"/>
    </location>
</feature>
<reference evidence="6 7" key="1">
    <citation type="submission" date="2019-11" db="EMBL/GenBank/DDBJ databases">
        <title>Agromyces kandeliae sp. nov., isolated from mangrove soil.</title>
        <authorList>
            <person name="Wang R."/>
        </authorList>
    </citation>
    <scope>NUCLEOTIDE SEQUENCE [LARGE SCALE GENOMIC DNA]</scope>
    <source>
        <strain evidence="6 7">JCM 11433</strain>
    </source>
</reference>
<dbReference type="Gene3D" id="3.40.50.2000">
    <property type="entry name" value="Glycogen Phosphorylase B"/>
    <property type="match status" value="2"/>
</dbReference>
<evidence type="ECO:0000259" key="4">
    <source>
        <dbReference type="Pfam" id="PF00534"/>
    </source>
</evidence>
<keyword evidence="7" id="KW-1185">Reference proteome</keyword>
<dbReference type="Pfam" id="PF13439">
    <property type="entry name" value="Glyco_transf_4"/>
    <property type="match status" value="1"/>
</dbReference>
<dbReference type="GO" id="GO:1901137">
    <property type="term" value="P:carbohydrate derivative biosynthetic process"/>
    <property type="evidence" value="ECO:0007669"/>
    <property type="project" value="UniProtKB-ARBA"/>
</dbReference>
<keyword evidence="3 6" id="KW-0808">Transferase</keyword>
<evidence type="ECO:0000256" key="1">
    <source>
        <dbReference type="ARBA" id="ARBA00021292"/>
    </source>
</evidence>
<dbReference type="SUPFAM" id="SSF53756">
    <property type="entry name" value="UDP-Glycosyltransferase/glycogen phosphorylase"/>
    <property type="match status" value="1"/>
</dbReference>
<dbReference type="AlphaFoldDB" id="A0A6I3LZC9"/>
<comment type="caution">
    <text evidence="6">The sequence shown here is derived from an EMBL/GenBank/DDBJ whole genome shotgun (WGS) entry which is preliminary data.</text>
</comment>
<dbReference type="InterPro" id="IPR028098">
    <property type="entry name" value="Glyco_trans_4-like_N"/>
</dbReference>
<name>A0A6I3LZC9_9MICO</name>
<dbReference type="Proteomes" id="UP000433071">
    <property type="component" value="Unassembled WGS sequence"/>
</dbReference>